<gene>
    <name evidence="2" type="ORF">FRX31_028015</name>
</gene>
<organism evidence="2 3">
    <name type="scientific">Thalictrum thalictroides</name>
    <name type="common">Rue-anemone</name>
    <name type="synonym">Anemone thalictroides</name>
    <dbReference type="NCBI Taxonomy" id="46969"/>
    <lineage>
        <taxon>Eukaryota</taxon>
        <taxon>Viridiplantae</taxon>
        <taxon>Streptophyta</taxon>
        <taxon>Embryophyta</taxon>
        <taxon>Tracheophyta</taxon>
        <taxon>Spermatophyta</taxon>
        <taxon>Magnoliopsida</taxon>
        <taxon>Ranunculales</taxon>
        <taxon>Ranunculaceae</taxon>
        <taxon>Thalictroideae</taxon>
        <taxon>Thalictrum</taxon>
    </lineage>
</organism>
<dbReference type="EMBL" id="JABWDY010034789">
    <property type="protein sequence ID" value="KAF5182398.1"/>
    <property type="molecule type" value="Genomic_DNA"/>
</dbReference>
<dbReference type="AlphaFoldDB" id="A0A7J6VCR7"/>
<feature type="compositionally biased region" description="Polar residues" evidence="1">
    <location>
        <begin position="40"/>
        <end position="52"/>
    </location>
</feature>
<evidence type="ECO:0000256" key="1">
    <source>
        <dbReference type="SAM" id="MobiDB-lite"/>
    </source>
</evidence>
<evidence type="ECO:0000313" key="3">
    <source>
        <dbReference type="Proteomes" id="UP000554482"/>
    </source>
</evidence>
<feature type="region of interest" description="Disordered" evidence="1">
    <location>
        <begin position="40"/>
        <end position="60"/>
    </location>
</feature>
<sequence length="307" mass="35018">MEEETSNQGNPNLKKVTSNDIQTQNLAHNQTQLNWPYEQENQAHNQSQSNWPHQQAAHHNQAQNLNVDNQFTHVMGTNEMNNKITQMWATVQKLDKTETNVFQLGPMFTIETQITDLIRSSYLYQPHLLPLPSIKIIEIPNPPLKIHNNASEINQMRRKTKITTGKIRQSTTNKGKTTITHYNEDSKQQKKRKLIEISSNLNTHELPILNNVITHSSNNFVPDPHYLQLAFQLLSGPSVPTHLLAGGELSTNIIQFMPRRNEHQNIQMQQLPHSSYTTLEDAAAHSNVNTFLQLGLNQNDVAPIQIS</sequence>
<proteinExistence type="predicted"/>
<name>A0A7J6VCR7_THATH</name>
<keyword evidence="3" id="KW-1185">Reference proteome</keyword>
<dbReference type="Proteomes" id="UP000554482">
    <property type="component" value="Unassembled WGS sequence"/>
</dbReference>
<accession>A0A7J6VCR7</accession>
<reference evidence="2 3" key="1">
    <citation type="submission" date="2020-06" db="EMBL/GenBank/DDBJ databases">
        <title>Transcriptomic and genomic resources for Thalictrum thalictroides and T. hernandezii: Facilitating candidate gene discovery in an emerging model plant lineage.</title>
        <authorList>
            <person name="Arias T."/>
            <person name="Riano-Pachon D.M."/>
            <person name="Di Stilio V.S."/>
        </authorList>
    </citation>
    <scope>NUCLEOTIDE SEQUENCE [LARGE SCALE GENOMIC DNA]</scope>
    <source>
        <strain evidence="3">cv. WT478/WT964</strain>
        <tissue evidence="2">Leaves</tissue>
    </source>
</reference>
<protein>
    <submittedName>
        <fullName evidence="2">Uncharacterized protein</fullName>
    </submittedName>
</protein>
<evidence type="ECO:0000313" key="2">
    <source>
        <dbReference type="EMBL" id="KAF5182398.1"/>
    </source>
</evidence>
<comment type="caution">
    <text evidence="2">The sequence shown here is derived from an EMBL/GenBank/DDBJ whole genome shotgun (WGS) entry which is preliminary data.</text>
</comment>